<gene>
    <name evidence="2" type="ORF">BJ508DRAFT_314847</name>
</gene>
<organism evidence="2 3">
    <name type="scientific">Ascobolus immersus RN42</name>
    <dbReference type="NCBI Taxonomy" id="1160509"/>
    <lineage>
        <taxon>Eukaryota</taxon>
        <taxon>Fungi</taxon>
        <taxon>Dikarya</taxon>
        <taxon>Ascomycota</taxon>
        <taxon>Pezizomycotina</taxon>
        <taxon>Pezizomycetes</taxon>
        <taxon>Pezizales</taxon>
        <taxon>Ascobolaceae</taxon>
        <taxon>Ascobolus</taxon>
    </lineage>
</organism>
<evidence type="ECO:0000313" key="3">
    <source>
        <dbReference type="Proteomes" id="UP000275078"/>
    </source>
</evidence>
<proteinExistence type="predicted"/>
<sequence>MREEAVPEVRDGNNHSCRKKERSFDERKEGRTAKFVMVLRINLGGEGRLRNRRLMEKGWLQRKRPQSDGWGVRRMGRGSGWWGRGCEKEEGESGKAPKKGGVLGGGRKAAVQPSKEECLCSVPLHQAELTHDSTTAGFKVTDQGSTHRQDSQGKKEARKNNCPQLYLVVMEPSRYQHHQLSSAIASLSSHWRPQTISAYPATFELSDKQRLGPPPPQQTPANKPTNNSPSP</sequence>
<dbReference type="AlphaFoldDB" id="A0A3N4HFC6"/>
<feature type="region of interest" description="Disordered" evidence="1">
    <location>
        <begin position="133"/>
        <end position="160"/>
    </location>
</feature>
<feature type="compositionally biased region" description="Basic and acidic residues" evidence="1">
    <location>
        <begin position="145"/>
        <end position="159"/>
    </location>
</feature>
<reference evidence="2 3" key="1">
    <citation type="journal article" date="2018" name="Nat. Ecol. Evol.">
        <title>Pezizomycetes genomes reveal the molecular basis of ectomycorrhizal truffle lifestyle.</title>
        <authorList>
            <person name="Murat C."/>
            <person name="Payen T."/>
            <person name="Noel B."/>
            <person name="Kuo A."/>
            <person name="Morin E."/>
            <person name="Chen J."/>
            <person name="Kohler A."/>
            <person name="Krizsan K."/>
            <person name="Balestrini R."/>
            <person name="Da Silva C."/>
            <person name="Montanini B."/>
            <person name="Hainaut M."/>
            <person name="Levati E."/>
            <person name="Barry K.W."/>
            <person name="Belfiori B."/>
            <person name="Cichocki N."/>
            <person name="Clum A."/>
            <person name="Dockter R.B."/>
            <person name="Fauchery L."/>
            <person name="Guy J."/>
            <person name="Iotti M."/>
            <person name="Le Tacon F."/>
            <person name="Lindquist E.A."/>
            <person name="Lipzen A."/>
            <person name="Malagnac F."/>
            <person name="Mello A."/>
            <person name="Molinier V."/>
            <person name="Miyauchi S."/>
            <person name="Poulain J."/>
            <person name="Riccioni C."/>
            <person name="Rubini A."/>
            <person name="Sitrit Y."/>
            <person name="Splivallo R."/>
            <person name="Traeger S."/>
            <person name="Wang M."/>
            <person name="Zifcakova L."/>
            <person name="Wipf D."/>
            <person name="Zambonelli A."/>
            <person name="Paolocci F."/>
            <person name="Nowrousian M."/>
            <person name="Ottonello S."/>
            <person name="Baldrian P."/>
            <person name="Spatafora J.W."/>
            <person name="Henrissat B."/>
            <person name="Nagy L.G."/>
            <person name="Aury J.M."/>
            <person name="Wincker P."/>
            <person name="Grigoriev I.V."/>
            <person name="Bonfante P."/>
            <person name="Martin F.M."/>
        </authorList>
    </citation>
    <scope>NUCLEOTIDE SEQUENCE [LARGE SCALE GENOMIC DNA]</scope>
    <source>
        <strain evidence="2 3">RN42</strain>
    </source>
</reference>
<evidence type="ECO:0000313" key="2">
    <source>
        <dbReference type="EMBL" id="RPA72307.1"/>
    </source>
</evidence>
<keyword evidence="3" id="KW-1185">Reference proteome</keyword>
<feature type="region of interest" description="Disordered" evidence="1">
    <location>
        <begin position="81"/>
        <end position="108"/>
    </location>
</feature>
<dbReference type="Proteomes" id="UP000275078">
    <property type="component" value="Unassembled WGS sequence"/>
</dbReference>
<feature type="region of interest" description="Disordered" evidence="1">
    <location>
        <begin position="1"/>
        <end position="26"/>
    </location>
</feature>
<feature type="compositionally biased region" description="Low complexity" evidence="1">
    <location>
        <begin position="219"/>
        <end position="231"/>
    </location>
</feature>
<protein>
    <submittedName>
        <fullName evidence="2">Uncharacterized protein</fullName>
    </submittedName>
</protein>
<feature type="compositionally biased region" description="Basic and acidic residues" evidence="1">
    <location>
        <begin position="1"/>
        <end position="13"/>
    </location>
</feature>
<feature type="region of interest" description="Disordered" evidence="1">
    <location>
        <begin position="200"/>
        <end position="231"/>
    </location>
</feature>
<name>A0A3N4HFC6_ASCIM</name>
<accession>A0A3N4HFC6</accession>
<dbReference type="EMBL" id="ML119867">
    <property type="protein sequence ID" value="RPA72307.1"/>
    <property type="molecule type" value="Genomic_DNA"/>
</dbReference>
<feature type="compositionally biased region" description="Polar residues" evidence="1">
    <location>
        <begin position="133"/>
        <end position="144"/>
    </location>
</feature>
<feature type="compositionally biased region" description="Basic and acidic residues" evidence="1">
    <location>
        <begin position="85"/>
        <end position="95"/>
    </location>
</feature>
<evidence type="ECO:0000256" key="1">
    <source>
        <dbReference type="SAM" id="MobiDB-lite"/>
    </source>
</evidence>